<proteinExistence type="predicted"/>
<sequence>MVTNSAVEMRNQRCKTDNHQNSQELLTADVLTLVCRQMWKEQNGANGVARIMLINRTAEKAAGLCFCTNTLTIKIEKSILINRSKPLICASKLPANQGQPEEALALAQEISNQYTQSLLSAVTFHVVRAKKKISKLRITQFAPGSTHHLEFYVGVIIDRLRHMTDRLALAHVRDQFSEFAWRSYSLMSPMPSLAPLFSLHEGTLTRLQITTTCLAQLQLNSGIRLRELSVVGRFVELITAVSSIQIIFTERLEFVSLGSLSGGQQSCSLEFSPIDMLVVLTALRAKQFNLVHETHSAEQEHESLFAFISASFASSVMYPLIKTFKFNGHNSLDLDLAKFSVTREQLLAVFPNLDQ</sequence>
<evidence type="ECO:0000313" key="1">
    <source>
        <dbReference type="Proteomes" id="UP000887566"/>
    </source>
</evidence>
<name>A0A914VWH5_9BILA</name>
<keyword evidence="1" id="KW-1185">Reference proteome</keyword>
<accession>A0A914VWH5</accession>
<protein>
    <submittedName>
        <fullName evidence="2">Uncharacterized protein</fullName>
    </submittedName>
</protein>
<evidence type="ECO:0000313" key="2">
    <source>
        <dbReference type="WBParaSite" id="PSAMB.scaffold2527size22719.g18136.t1"/>
    </source>
</evidence>
<reference evidence="2" key="1">
    <citation type="submission" date="2022-11" db="UniProtKB">
        <authorList>
            <consortium name="WormBaseParasite"/>
        </authorList>
    </citation>
    <scope>IDENTIFICATION</scope>
</reference>
<dbReference type="Proteomes" id="UP000887566">
    <property type="component" value="Unplaced"/>
</dbReference>
<dbReference type="AlphaFoldDB" id="A0A914VWH5"/>
<organism evidence="1 2">
    <name type="scientific">Plectus sambesii</name>
    <dbReference type="NCBI Taxonomy" id="2011161"/>
    <lineage>
        <taxon>Eukaryota</taxon>
        <taxon>Metazoa</taxon>
        <taxon>Ecdysozoa</taxon>
        <taxon>Nematoda</taxon>
        <taxon>Chromadorea</taxon>
        <taxon>Plectida</taxon>
        <taxon>Plectina</taxon>
        <taxon>Plectoidea</taxon>
        <taxon>Plectidae</taxon>
        <taxon>Plectus</taxon>
    </lineage>
</organism>
<dbReference type="WBParaSite" id="PSAMB.scaffold2527size22719.g18136.t1">
    <property type="protein sequence ID" value="PSAMB.scaffold2527size22719.g18136.t1"/>
    <property type="gene ID" value="PSAMB.scaffold2527size22719.g18136"/>
</dbReference>